<dbReference type="Pfam" id="PF00106">
    <property type="entry name" value="adh_short"/>
    <property type="match status" value="1"/>
</dbReference>
<proteinExistence type="inferred from homology"/>
<dbReference type="RefSeq" id="WP_118422990.1">
    <property type="nucleotide sequence ID" value="NZ_QRPE01000010.1"/>
</dbReference>
<gene>
    <name evidence="4" type="ORF">DWZ95_10410</name>
</gene>
<evidence type="ECO:0000256" key="1">
    <source>
        <dbReference type="ARBA" id="ARBA00006484"/>
    </source>
</evidence>
<dbReference type="Proteomes" id="UP000285013">
    <property type="component" value="Unassembled WGS sequence"/>
</dbReference>
<evidence type="ECO:0000256" key="3">
    <source>
        <dbReference type="RuleBase" id="RU000363"/>
    </source>
</evidence>
<evidence type="ECO:0000256" key="2">
    <source>
        <dbReference type="ARBA" id="ARBA00023002"/>
    </source>
</evidence>
<organism evidence="4 5">
    <name type="scientific">Bacteroides intestinalis</name>
    <dbReference type="NCBI Taxonomy" id="329854"/>
    <lineage>
        <taxon>Bacteria</taxon>
        <taxon>Pseudomonadati</taxon>
        <taxon>Bacteroidota</taxon>
        <taxon>Bacteroidia</taxon>
        <taxon>Bacteroidales</taxon>
        <taxon>Bacteroidaceae</taxon>
        <taxon>Bacteroides</taxon>
    </lineage>
</organism>
<comment type="similarity">
    <text evidence="1 3">Belongs to the short-chain dehydrogenases/reductases (SDR) family.</text>
</comment>
<dbReference type="PANTHER" id="PTHR42760:SF133">
    <property type="entry name" value="3-OXOACYL-[ACYL-CARRIER-PROTEIN] REDUCTASE"/>
    <property type="match status" value="1"/>
</dbReference>
<dbReference type="AlphaFoldDB" id="A0A415N9J0"/>
<dbReference type="InterPro" id="IPR036291">
    <property type="entry name" value="NAD(P)-bd_dom_sf"/>
</dbReference>
<protein>
    <submittedName>
        <fullName evidence="4">SDR family NAD(P)-dependent oxidoreductase</fullName>
    </submittedName>
</protein>
<reference evidence="4 5" key="1">
    <citation type="submission" date="2018-08" db="EMBL/GenBank/DDBJ databases">
        <title>A genome reference for cultivated species of the human gut microbiota.</title>
        <authorList>
            <person name="Zou Y."/>
            <person name="Xue W."/>
            <person name="Luo G."/>
        </authorList>
    </citation>
    <scope>NUCLEOTIDE SEQUENCE [LARGE SCALE GENOMIC DNA]</scope>
    <source>
        <strain evidence="4 5">AF36-16BH</strain>
    </source>
</reference>
<dbReference type="SUPFAM" id="SSF51735">
    <property type="entry name" value="NAD(P)-binding Rossmann-fold domains"/>
    <property type="match status" value="1"/>
</dbReference>
<dbReference type="Gene3D" id="3.40.50.720">
    <property type="entry name" value="NAD(P)-binding Rossmann-like Domain"/>
    <property type="match status" value="1"/>
</dbReference>
<comment type="caution">
    <text evidence="4">The sequence shown here is derived from an EMBL/GenBank/DDBJ whole genome shotgun (WGS) entry which is preliminary data.</text>
</comment>
<dbReference type="GO" id="GO:0006633">
    <property type="term" value="P:fatty acid biosynthetic process"/>
    <property type="evidence" value="ECO:0007669"/>
    <property type="project" value="TreeGrafter"/>
</dbReference>
<dbReference type="CDD" id="cd05233">
    <property type="entry name" value="SDR_c"/>
    <property type="match status" value="1"/>
</dbReference>
<dbReference type="PANTHER" id="PTHR42760">
    <property type="entry name" value="SHORT-CHAIN DEHYDROGENASES/REDUCTASES FAMILY MEMBER"/>
    <property type="match status" value="1"/>
</dbReference>
<accession>A0A415N9J0</accession>
<dbReference type="PRINTS" id="PR00080">
    <property type="entry name" value="SDRFAMILY"/>
</dbReference>
<sequence length="280" mass="30368">MGLKKMIGEFKNIVKYMKYGGVVKVTNTYTNQSELFVGKVALVTGATSGLGMAIAKRLLSEGACVVITGRNQEKLDNALKELNSNRVKGMLWDLIACTEARTFFNKAVTLFGKIDIAVNNAGVYSWKSSKDVTVGDWDTILNTNLKGLFFLCQAESEYFKQIESVNKIINITSMEGTLAGFGPYYASKWGANGLTQGMAKELAAHNIIVNAIAPGPVKTNINANYFKGQEDSQYNPDSRSLTGRMVLTEEIAGLASYLASDISNSIIGQVIIMDGGISLR</sequence>
<dbReference type="EMBL" id="QRPE01000010">
    <property type="protein sequence ID" value="RHL93211.1"/>
    <property type="molecule type" value="Genomic_DNA"/>
</dbReference>
<evidence type="ECO:0000313" key="5">
    <source>
        <dbReference type="Proteomes" id="UP000285013"/>
    </source>
</evidence>
<name>A0A415N9J0_9BACE</name>
<dbReference type="FunFam" id="3.40.50.720:FF:000084">
    <property type="entry name" value="Short-chain dehydrogenase reductase"/>
    <property type="match status" value="1"/>
</dbReference>
<dbReference type="PRINTS" id="PR00081">
    <property type="entry name" value="GDHRDH"/>
</dbReference>
<dbReference type="GO" id="GO:0048038">
    <property type="term" value="F:quinone binding"/>
    <property type="evidence" value="ECO:0007669"/>
    <property type="project" value="TreeGrafter"/>
</dbReference>
<dbReference type="InterPro" id="IPR002347">
    <property type="entry name" value="SDR_fam"/>
</dbReference>
<evidence type="ECO:0000313" key="4">
    <source>
        <dbReference type="EMBL" id="RHL93211.1"/>
    </source>
</evidence>
<keyword evidence="2" id="KW-0560">Oxidoreductase</keyword>
<dbReference type="GO" id="GO:0016616">
    <property type="term" value="F:oxidoreductase activity, acting on the CH-OH group of donors, NAD or NADP as acceptor"/>
    <property type="evidence" value="ECO:0007669"/>
    <property type="project" value="TreeGrafter"/>
</dbReference>